<reference evidence="2 3" key="1">
    <citation type="submission" date="2021-06" db="EMBL/GenBank/DDBJ databases">
        <title>Actinoplanes lichenicola sp. nov., and Actinoplanes ovalisporus sp. nov., isolated from lichen in Thailand.</title>
        <authorList>
            <person name="Saeng-In P."/>
            <person name="Kanchanasin P."/>
            <person name="Yuki M."/>
            <person name="Kudo T."/>
            <person name="Ohkuma M."/>
            <person name="Phongsopitanun W."/>
            <person name="Tanasupawat S."/>
        </authorList>
    </citation>
    <scope>NUCLEOTIDE SEQUENCE [LARGE SCALE GENOMIC DNA]</scope>
    <source>
        <strain evidence="2 3">NBRC 110975</strain>
    </source>
</reference>
<keyword evidence="1" id="KW-0472">Membrane</keyword>
<dbReference type="RefSeq" id="WP_215788096.1">
    <property type="nucleotide sequence ID" value="NZ_JAHKKG010000005.1"/>
</dbReference>
<evidence type="ECO:0000313" key="3">
    <source>
        <dbReference type="Proteomes" id="UP001519654"/>
    </source>
</evidence>
<feature type="transmembrane region" description="Helical" evidence="1">
    <location>
        <begin position="72"/>
        <end position="98"/>
    </location>
</feature>
<evidence type="ECO:0000256" key="1">
    <source>
        <dbReference type="SAM" id="Phobius"/>
    </source>
</evidence>
<feature type="transmembrane region" description="Helical" evidence="1">
    <location>
        <begin position="110"/>
        <end position="130"/>
    </location>
</feature>
<keyword evidence="1" id="KW-0812">Transmembrane</keyword>
<keyword evidence="3" id="KW-1185">Reference proteome</keyword>
<gene>
    <name evidence="2" type="ORF">KOI35_15545</name>
</gene>
<sequence>MTTAAMRSNAPTSTKASAWTLVWAQYGYALLYAVCAYAAMAHAADLAGRWYVPAQGDAVTESLDVTGWAWSIPAGMVLTMAPVLAGLGLLVSGLAFLVRLAGGNRRLTRALIGSTAVMLVLLIVSLTPAAQSVGGWLLD</sequence>
<proteinExistence type="predicted"/>
<accession>A0ABS5YN72</accession>
<protein>
    <submittedName>
        <fullName evidence="2">Uncharacterized protein</fullName>
    </submittedName>
</protein>
<evidence type="ECO:0000313" key="2">
    <source>
        <dbReference type="EMBL" id="MBU2664916.1"/>
    </source>
</evidence>
<name>A0ABS5YN72_9ACTN</name>
<dbReference type="EMBL" id="JAHKKG010000005">
    <property type="protein sequence ID" value="MBU2664916.1"/>
    <property type="molecule type" value="Genomic_DNA"/>
</dbReference>
<comment type="caution">
    <text evidence="2">The sequence shown here is derived from an EMBL/GenBank/DDBJ whole genome shotgun (WGS) entry which is preliminary data.</text>
</comment>
<organism evidence="2 3">
    <name type="scientific">Paractinoplanes bogorensis</name>
    <dbReference type="NCBI Taxonomy" id="1610840"/>
    <lineage>
        <taxon>Bacteria</taxon>
        <taxon>Bacillati</taxon>
        <taxon>Actinomycetota</taxon>
        <taxon>Actinomycetes</taxon>
        <taxon>Micromonosporales</taxon>
        <taxon>Micromonosporaceae</taxon>
        <taxon>Paractinoplanes</taxon>
    </lineage>
</organism>
<dbReference type="Proteomes" id="UP001519654">
    <property type="component" value="Unassembled WGS sequence"/>
</dbReference>
<keyword evidence="1" id="KW-1133">Transmembrane helix</keyword>
<feature type="transmembrane region" description="Helical" evidence="1">
    <location>
        <begin position="21"/>
        <end position="40"/>
    </location>
</feature>